<evidence type="ECO:0000259" key="6">
    <source>
        <dbReference type="Pfam" id="PF07940"/>
    </source>
</evidence>
<proteinExistence type="predicted"/>
<feature type="signal peptide" evidence="4">
    <location>
        <begin position="1"/>
        <end position="22"/>
    </location>
</feature>
<evidence type="ECO:0000313" key="7">
    <source>
        <dbReference type="EMBL" id="MBC2575959.1"/>
    </source>
</evidence>
<dbReference type="Gene3D" id="2.70.98.70">
    <property type="match status" value="1"/>
</dbReference>
<sequence>MKRKIILGTISILLIVPSISYANSSVPVNEIYGSNRVETSVAISNKAFEKSENAVIVSGNNYADSISSLPVSSFENCPILLTKGHKLENTIKNELKRLNVKKVSIIGGSKSVSEKVASDIKNEGIEVKRIYGINRYETNRKVLENYFSNKKNDAIFVSGENFADSISIGCYAHKNRIPIVLLPTKIDDNIKKYIIENDFKNNIIVGGKSSVNKEYEKYIKAKRYYGKTRYETSFLINKELFSDSTKIFLTSGQDFADALSGVPYASLNDSNLVLYNRNPIKFSGIENYSEVNVIGGMLRAKINRNLNKKDLIAKKVFNDDYIFSANKLIDKKISVLENADLYLHYDGSFKKFLNEKRSVQRRIFGFFFLNDLVNAYNDTKDRKYFDIGMKMIKEFETENASIDNSMVWHDETVARRLSYYLNFYSNFNQLMNAEQERLMENSMKKIANLISNTDFWAGNNNHGMFQDMACLEYGMLMGDKKIFDKAERRLIEYFLSTFDNDGVHLENSPEYHFVILKEYRNFINYMKDGNSPNYEKLLKRYEKTKYFSRAILLPDLNIPNIGDSKTMKIDLKDYYDDYSLDEYNEKFERHRFLNSGYDIVKNKDSYLLLRAGYLKKYHHHDDDLSFWLYKNGNIITEAGAFGYEYSNPYAKYSKGFSAHNTLVVDGKNDSVGSDVKLGNTKYEDMLCGVTKRIKDIVFKRSIKFDNELSDISIIDDIHSMGGKKHNYKLYFHLDPAINPVKEDNVVKLFRDGEFIGQLKSDEKINIIDDMYFPDYDRNIKNTKTIVIESYGSDKAIITKIILN</sequence>
<evidence type="ECO:0000313" key="8">
    <source>
        <dbReference type="Proteomes" id="UP000713904"/>
    </source>
</evidence>
<dbReference type="Pfam" id="PF04122">
    <property type="entry name" value="CW_binding_2"/>
    <property type="match status" value="3"/>
</dbReference>
<gene>
    <name evidence="7" type="ORF">HLB29_04600</name>
</gene>
<dbReference type="Gene3D" id="1.50.10.100">
    <property type="entry name" value="Chondroitin AC/alginate lyase"/>
    <property type="match status" value="1"/>
</dbReference>
<dbReference type="Pfam" id="PF05426">
    <property type="entry name" value="Alginate_lyase"/>
    <property type="match status" value="1"/>
</dbReference>
<feature type="domain" description="Heparinase II/III-like C-terminal" evidence="6">
    <location>
        <begin position="588"/>
        <end position="792"/>
    </location>
</feature>
<protein>
    <submittedName>
        <fullName evidence="7">Cell wall-binding protein</fullName>
    </submittedName>
</protein>
<dbReference type="RefSeq" id="WP_185623973.1">
    <property type="nucleotide sequence ID" value="NZ_JABGBW010000002.1"/>
</dbReference>
<keyword evidence="3" id="KW-0456">Lyase</keyword>
<dbReference type="InterPro" id="IPR012480">
    <property type="entry name" value="Hepar_II_III_C"/>
</dbReference>
<organism evidence="7 8">
    <name type="scientific">Peptostreptococcus canis</name>
    <dbReference type="NCBI Taxonomy" id="1159213"/>
    <lineage>
        <taxon>Bacteria</taxon>
        <taxon>Bacillati</taxon>
        <taxon>Bacillota</taxon>
        <taxon>Clostridia</taxon>
        <taxon>Peptostreptococcales</taxon>
        <taxon>Peptostreptococcaceae</taxon>
        <taxon>Peptostreptococcus</taxon>
    </lineage>
</organism>
<dbReference type="PANTHER" id="PTHR30032:SF8">
    <property type="entry name" value="GERMINATION-SPECIFIC N-ACETYLMURAMOYL-L-ALANINE AMIDASE"/>
    <property type="match status" value="1"/>
</dbReference>
<evidence type="ECO:0000259" key="5">
    <source>
        <dbReference type="Pfam" id="PF05426"/>
    </source>
</evidence>
<accession>A0ABR6TKM9</accession>
<dbReference type="EMBL" id="JABGBW010000002">
    <property type="protein sequence ID" value="MBC2575959.1"/>
    <property type="molecule type" value="Genomic_DNA"/>
</dbReference>
<evidence type="ECO:0000256" key="2">
    <source>
        <dbReference type="ARBA" id="ARBA00022729"/>
    </source>
</evidence>
<feature type="chain" id="PRO_5046934735" evidence="4">
    <location>
        <begin position="23"/>
        <end position="803"/>
    </location>
</feature>
<name>A0ABR6TKM9_9FIRM</name>
<dbReference type="Gene3D" id="3.40.50.12090">
    <property type="match status" value="2"/>
</dbReference>
<dbReference type="InterPro" id="IPR007253">
    <property type="entry name" value="Cell_wall-bd_2"/>
</dbReference>
<evidence type="ECO:0000256" key="3">
    <source>
        <dbReference type="ARBA" id="ARBA00023239"/>
    </source>
</evidence>
<keyword evidence="2 4" id="KW-0732">Signal</keyword>
<feature type="domain" description="Alginate lyase" evidence="5">
    <location>
        <begin position="371"/>
        <end position="502"/>
    </location>
</feature>
<comment type="caution">
    <text evidence="7">The sequence shown here is derived from an EMBL/GenBank/DDBJ whole genome shotgun (WGS) entry which is preliminary data.</text>
</comment>
<dbReference type="PANTHER" id="PTHR30032">
    <property type="entry name" value="N-ACETYLMURAMOYL-L-ALANINE AMIDASE-RELATED"/>
    <property type="match status" value="1"/>
</dbReference>
<keyword evidence="8" id="KW-1185">Reference proteome</keyword>
<dbReference type="InterPro" id="IPR008929">
    <property type="entry name" value="Chondroitin_lyas"/>
</dbReference>
<dbReference type="InterPro" id="IPR051922">
    <property type="entry name" value="Bact_Sporulation_Assoc"/>
</dbReference>
<comment type="subcellular location">
    <subcellularLocation>
        <location evidence="1">Cell envelope</location>
    </subcellularLocation>
</comment>
<dbReference type="InterPro" id="IPR008397">
    <property type="entry name" value="Alginate_lyase_dom"/>
</dbReference>
<evidence type="ECO:0000256" key="4">
    <source>
        <dbReference type="SAM" id="SignalP"/>
    </source>
</evidence>
<dbReference type="SUPFAM" id="SSF48230">
    <property type="entry name" value="Chondroitin AC/alginate lyase"/>
    <property type="match status" value="1"/>
</dbReference>
<dbReference type="Proteomes" id="UP000713904">
    <property type="component" value="Unassembled WGS sequence"/>
</dbReference>
<reference evidence="7 8" key="1">
    <citation type="submission" date="2020-05" db="EMBL/GenBank/DDBJ databases">
        <title>Draft genome of xy-202 and genomic insight in genome of the genus Peptostreptococcus.</title>
        <authorList>
            <person name="Zhang Z."/>
        </authorList>
    </citation>
    <scope>NUCLEOTIDE SEQUENCE [LARGE SCALE GENOMIC DNA]</scope>
    <source>
        <strain evidence="7 8">DSM 27025</strain>
    </source>
</reference>
<dbReference type="Pfam" id="PF07940">
    <property type="entry name" value="Hepar_II_III_C"/>
    <property type="match status" value="1"/>
</dbReference>
<evidence type="ECO:0000256" key="1">
    <source>
        <dbReference type="ARBA" id="ARBA00004196"/>
    </source>
</evidence>